<dbReference type="Proteomes" id="UP000286063">
    <property type="component" value="Unassembled WGS sequence"/>
</dbReference>
<name>A0A413ILQ0_9BACT</name>
<dbReference type="SUPFAM" id="SSF52317">
    <property type="entry name" value="Class I glutamine amidotransferase-like"/>
    <property type="match status" value="1"/>
</dbReference>
<feature type="domain" description="ABC-type uncharacterised transport system" evidence="7">
    <location>
        <begin position="464"/>
        <end position="699"/>
    </location>
</feature>
<gene>
    <name evidence="8" type="ORF">DXA50_13195</name>
</gene>
<accession>A0A413ILQ0</accession>
<evidence type="ECO:0000256" key="6">
    <source>
        <dbReference type="SAM" id="Phobius"/>
    </source>
</evidence>
<dbReference type="OrthoDB" id="9794512at2"/>
<feature type="transmembrane region" description="Helical" evidence="6">
    <location>
        <begin position="185"/>
        <end position="205"/>
    </location>
</feature>
<comment type="caution">
    <text evidence="8">The sequence shown here is derived from an EMBL/GenBank/DDBJ whole genome shotgun (WGS) entry which is preliminary data.</text>
</comment>
<dbReference type="GO" id="GO:0005886">
    <property type="term" value="C:plasma membrane"/>
    <property type="evidence" value="ECO:0007669"/>
    <property type="project" value="UniProtKB-SubCell"/>
</dbReference>
<dbReference type="GO" id="GO:0140359">
    <property type="term" value="F:ABC-type transporter activity"/>
    <property type="evidence" value="ECO:0007669"/>
    <property type="project" value="InterPro"/>
</dbReference>
<keyword evidence="2" id="KW-1003">Cell membrane</keyword>
<feature type="transmembrane region" description="Helical" evidence="6">
    <location>
        <begin position="12"/>
        <end position="37"/>
    </location>
</feature>
<feature type="transmembrane region" description="Helical" evidence="6">
    <location>
        <begin position="237"/>
        <end position="256"/>
    </location>
</feature>
<dbReference type="InterPro" id="IPR029062">
    <property type="entry name" value="Class_I_gatase-like"/>
</dbReference>
<dbReference type="PANTHER" id="PTHR30294:SF29">
    <property type="entry name" value="MULTIDRUG ABC TRANSPORTER PERMEASE YBHS-RELATED"/>
    <property type="match status" value="1"/>
</dbReference>
<feature type="transmembrane region" description="Helical" evidence="6">
    <location>
        <begin position="268"/>
        <end position="291"/>
    </location>
</feature>
<protein>
    <recommendedName>
        <fullName evidence="7">ABC-type uncharacterized transport system domain-containing protein</fullName>
    </recommendedName>
</protein>
<evidence type="ECO:0000256" key="2">
    <source>
        <dbReference type="ARBA" id="ARBA00022475"/>
    </source>
</evidence>
<keyword evidence="3 6" id="KW-0812">Transmembrane</keyword>
<evidence type="ECO:0000259" key="7">
    <source>
        <dbReference type="Pfam" id="PF09822"/>
    </source>
</evidence>
<dbReference type="Pfam" id="PF09822">
    <property type="entry name" value="ABC_transp_aux"/>
    <property type="match status" value="1"/>
</dbReference>
<feature type="transmembrane region" description="Helical" evidence="6">
    <location>
        <begin position="742"/>
        <end position="764"/>
    </location>
</feature>
<evidence type="ECO:0000256" key="1">
    <source>
        <dbReference type="ARBA" id="ARBA00004651"/>
    </source>
</evidence>
<feature type="transmembrane region" description="Helical" evidence="6">
    <location>
        <begin position="76"/>
        <end position="97"/>
    </location>
</feature>
<dbReference type="PANTHER" id="PTHR30294">
    <property type="entry name" value="MEMBRANE COMPONENT OF ABC TRANSPORTER YHHJ-RELATED"/>
    <property type="match status" value="1"/>
</dbReference>
<dbReference type="Pfam" id="PF12679">
    <property type="entry name" value="ABC2_membrane_2"/>
    <property type="match status" value="1"/>
</dbReference>
<evidence type="ECO:0000313" key="8">
    <source>
        <dbReference type="EMBL" id="RGY15179.1"/>
    </source>
</evidence>
<comment type="subcellular location">
    <subcellularLocation>
        <location evidence="1">Cell membrane</location>
        <topology evidence="1">Multi-pass membrane protein</topology>
    </subcellularLocation>
</comment>
<feature type="transmembrane region" description="Helical" evidence="6">
    <location>
        <begin position="118"/>
        <end position="143"/>
    </location>
</feature>
<dbReference type="InterPro" id="IPR019196">
    <property type="entry name" value="ABC_transp_unknown"/>
</dbReference>
<feature type="transmembrane region" description="Helical" evidence="6">
    <location>
        <begin position="155"/>
        <end position="178"/>
    </location>
</feature>
<evidence type="ECO:0000313" key="9">
    <source>
        <dbReference type="Proteomes" id="UP000286063"/>
    </source>
</evidence>
<dbReference type="RefSeq" id="WP_117775296.1">
    <property type="nucleotide sequence ID" value="NZ_CAJUBB010000029.1"/>
</dbReference>
<dbReference type="InterPro" id="IPR051449">
    <property type="entry name" value="ABC-2_transporter_component"/>
</dbReference>
<evidence type="ECO:0000256" key="3">
    <source>
        <dbReference type="ARBA" id="ARBA00022692"/>
    </source>
</evidence>
<dbReference type="AlphaFoldDB" id="A0A413ILQ0"/>
<proteinExistence type="predicted"/>
<evidence type="ECO:0000256" key="4">
    <source>
        <dbReference type="ARBA" id="ARBA00022989"/>
    </source>
</evidence>
<evidence type="ECO:0000256" key="5">
    <source>
        <dbReference type="ARBA" id="ARBA00023136"/>
    </source>
</evidence>
<keyword evidence="5 6" id="KW-0472">Membrane</keyword>
<sequence>MKMILKIAKKEWMQLFFSPIAWLLLVAFIVQTSLIFIHRYMSMVDASAYHSGYSAMTHYIFSNVNVSAMRAGTGGLWINIQDFLFLYIPLLTMGIVSREIANGSIKLMYSSPLRNSQIILGKFLALVGYAAVMMAPLLFYVLFSYATIGVFDLPWALTGLLGLFLLACTYMAIGIFVSSLTHHQAIAAVGTFLLFTFLSVVGGMWQQYDWMREFAYWLSLKGRVTTFIHGLLCSEDLIYFPLICAAFLTLTVIRLNSVRQKLSAGLTACRYVGVVAVLFAVGGLSCVPQLMCFWDTTADQHNSLLPESQEVMKAIDEKVTITSYVNILDYLYNNDLAYPGFIMRNRKEFEGYVRFKPDMKVKTVYYYAMETPELNMRFANDFPEASEKELTLKFCMKNGIDPGILKSKEDLDPNVGLKEAGYPTVRVFRTESGKQAFYTNMYRSSIYDEPEVIATFKRLVTGAPQIGFVQGHRERRLDSKEPLEYQTVLNGKREKRALCNNGFDIREITLDQSVPEDISIVMLADPREEIPAAHEKVLEEYIARGGNLILLGEPRRRDIFNPVLRRLLGVEVTPQVVFAGDAATPQNKLKVLFQTEDIKALNMKRLVLSERMMLQAAGGIDVVEDRGFQTYVLTHTDPKVSHWTELETTDLSDEKAEYNPAAGEEERVFNTMIALSREVNGKQQKILVAGDTDLFNNENQASGCHVMHGITNWMTDGEFPLFMPRPREQNTKVSLTPDQFGVIQWAFSVVLPLLLAIGGCFLWFRRKAR</sequence>
<organism evidence="8 9">
    <name type="scientific">Butyricimonas virosa</name>
    <dbReference type="NCBI Taxonomy" id="544645"/>
    <lineage>
        <taxon>Bacteria</taxon>
        <taxon>Pseudomonadati</taxon>
        <taxon>Bacteroidota</taxon>
        <taxon>Bacteroidia</taxon>
        <taxon>Bacteroidales</taxon>
        <taxon>Odoribacteraceae</taxon>
        <taxon>Butyricimonas</taxon>
    </lineage>
</organism>
<reference evidence="8 9" key="1">
    <citation type="submission" date="2018-08" db="EMBL/GenBank/DDBJ databases">
        <title>A genome reference for cultivated species of the human gut microbiota.</title>
        <authorList>
            <person name="Zou Y."/>
            <person name="Xue W."/>
            <person name="Luo G."/>
        </authorList>
    </citation>
    <scope>NUCLEOTIDE SEQUENCE [LARGE SCALE GENOMIC DNA]</scope>
    <source>
        <strain evidence="8 9">OF02-7</strain>
    </source>
</reference>
<keyword evidence="4 6" id="KW-1133">Transmembrane helix</keyword>
<dbReference type="EMBL" id="QSCR01000025">
    <property type="protein sequence ID" value="RGY15179.1"/>
    <property type="molecule type" value="Genomic_DNA"/>
</dbReference>